<dbReference type="SUPFAM" id="SSF56436">
    <property type="entry name" value="C-type lectin-like"/>
    <property type="match status" value="1"/>
</dbReference>
<sequence>MCYFFQLSISISGFSADIEFTYDRVTWFGAFDACVAKQRVFTFPIAAKHFRLVMLKMTKKTVWVEYFRYEIGWVGHAGVQKLTIAWENPEDENATVGSCAILKPTGMLSARNCMEYHFAACMNPNLFEARRRQLPSQISKG</sequence>
<dbReference type="InterPro" id="IPR016187">
    <property type="entry name" value="CTDL_fold"/>
</dbReference>
<proteinExistence type="predicted"/>
<dbReference type="EMBL" id="SUNJ01007901">
    <property type="protein sequence ID" value="TPP61648.1"/>
    <property type="molecule type" value="Genomic_DNA"/>
</dbReference>
<protein>
    <recommendedName>
        <fullName evidence="3">C-type lectin domain-containing protein</fullName>
    </recommendedName>
</protein>
<gene>
    <name evidence="1" type="ORF">FGIG_10549</name>
</gene>
<dbReference type="AlphaFoldDB" id="A0A504YV06"/>
<evidence type="ECO:0000313" key="1">
    <source>
        <dbReference type="EMBL" id="TPP61648.1"/>
    </source>
</evidence>
<organism evidence="1 2">
    <name type="scientific">Fasciola gigantica</name>
    <name type="common">Giant liver fluke</name>
    <dbReference type="NCBI Taxonomy" id="46835"/>
    <lineage>
        <taxon>Eukaryota</taxon>
        <taxon>Metazoa</taxon>
        <taxon>Spiralia</taxon>
        <taxon>Lophotrochozoa</taxon>
        <taxon>Platyhelminthes</taxon>
        <taxon>Trematoda</taxon>
        <taxon>Digenea</taxon>
        <taxon>Plagiorchiida</taxon>
        <taxon>Echinostomata</taxon>
        <taxon>Echinostomatoidea</taxon>
        <taxon>Fasciolidae</taxon>
        <taxon>Fasciola</taxon>
    </lineage>
</organism>
<evidence type="ECO:0000313" key="2">
    <source>
        <dbReference type="Proteomes" id="UP000316759"/>
    </source>
</evidence>
<accession>A0A504YV06</accession>
<evidence type="ECO:0008006" key="3">
    <source>
        <dbReference type="Google" id="ProtNLM"/>
    </source>
</evidence>
<keyword evidence="2" id="KW-1185">Reference proteome</keyword>
<name>A0A504YV06_FASGI</name>
<comment type="caution">
    <text evidence="1">The sequence shown here is derived from an EMBL/GenBank/DDBJ whole genome shotgun (WGS) entry which is preliminary data.</text>
</comment>
<dbReference type="Proteomes" id="UP000316759">
    <property type="component" value="Unassembled WGS sequence"/>
</dbReference>
<reference evidence="1 2" key="1">
    <citation type="submission" date="2019-04" db="EMBL/GenBank/DDBJ databases">
        <title>Annotation for the trematode Fasciola gigantica.</title>
        <authorList>
            <person name="Choi Y.-J."/>
        </authorList>
    </citation>
    <scope>NUCLEOTIDE SEQUENCE [LARGE SCALE GENOMIC DNA]</scope>
    <source>
        <strain evidence="1">Uganda_cow_1</strain>
    </source>
</reference>
<dbReference type="OrthoDB" id="10334377at2759"/>